<keyword evidence="1" id="KW-0378">Hydrolase</keyword>
<dbReference type="InterPro" id="IPR041492">
    <property type="entry name" value="HAD_2"/>
</dbReference>
<dbReference type="PANTHER" id="PTHR43434:SF1">
    <property type="entry name" value="PHOSPHOGLYCOLATE PHOSPHATASE"/>
    <property type="match status" value="1"/>
</dbReference>
<sequence>MIPSPRAVLFDLDGTLADTIEDLGGAFNRVLESHGYPVFPVERYKTMVGNGFLALTRRAIPPEAAADDTLVERINAEAEELYSEHFLDLTRPFPGIPELLTALSGRGILLAVLSNKPDRMVKRIVRSLFPERDFFVTEGNKPSMPHKPDPTAALSIVAHSGIPSSEWCFVGDSGVDMKTGLAAGMLPLGAVWGYRSREEMTAGGAAALLEAPLDLLRYFDSPGSFVPRR</sequence>
<dbReference type="SUPFAM" id="SSF56784">
    <property type="entry name" value="HAD-like"/>
    <property type="match status" value="1"/>
</dbReference>
<gene>
    <name evidence="1" type="primary">mupP_1</name>
    <name evidence="1" type="ORF">SDC9_12254</name>
</gene>
<accession>A0A644TI16</accession>
<dbReference type="InterPro" id="IPR023198">
    <property type="entry name" value="PGP-like_dom2"/>
</dbReference>
<protein>
    <submittedName>
        <fullName evidence="1">N-acetylmuramic acid 6-phosphate phosphatase</fullName>
        <ecNumber evidence="1">3.1.3.-</ecNumber>
    </submittedName>
</protein>
<dbReference type="NCBIfam" id="TIGR01549">
    <property type="entry name" value="HAD-SF-IA-v1"/>
    <property type="match status" value="1"/>
</dbReference>
<proteinExistence type="predicted"/>
<dbReference type="SFLD" id="SFLDG01129">
    <property type="entry name" value="C1.5:_HAD__Beta-PGM__Phosphata"/>
    <property type="match status" value="1"/>
</dbReference>
<dbReference type="InterPro" id="IPR036412">
    <property type="entry name" value="HAD-like_sf"/>
</dbReference>
<dbReference type="GO" id="GO:0005829">
    <property type="term" value="C:cytosol"/>
    <property type="evidence" value="ECO:0007669"/>
    <property type="project" value="TreeGrafter"/>
</dbReference>
<dbReference type="GO" id="GO:0006281">
    <property type="term" value="P:DNA repair"/>
    <property type="evidence" value="ECO:0007669"/>
    <property type="project" value="TreeGrafter"/>
</dbReference>
<dbReference type="AlphaFoldDB" id="A0A644TI16"/>
<dbReference type="Pfam" id="PF13419">
    <property type="entry name" value="HAD_2"/>
    <property type="match status" value="1"/>
</dbReference>
<evidence type="ECO:0000313" key="1">
    <source>
        <dbReference type="EMBL" id="MPL66568.1"/>
    </source>
</evidence>
<dbReference type="SFLD" id="SFLDS00003">
    <property type="entry name" value="Haloacid_Dehalogenase"/>
    <property type="match status" value="1"/>
</dbReference>
<dbReference type="Gene3D" id="3.40.50.1000">
    <property type="entry name" value="HAD superfamily/HAD-like"/>
    <property type="match status" value="1"/>
</dbReference>
<dbReference type="InterPro" id="IPR050155">
    <property type="entry name" value="HAD-like_hydrolase_sf"/>
</dbReference>
<organism evidence="1">
    <name type="scientific">bioreactor metagenome</name>
    <dbReference type="NCBI Taxonomy" id="1076179"/>
    <lineage>
        <taxon>unclassified sequences</taxon>
        <taxon>metagenomes</taxon>
        <taxon>ecological metagenomes</taxon>
    </lineage>
</organism>
<dbReference type="EC" id="3.1.3.-" evidence="1"/>
<comment type="caution">
    <text evidence="1">The sequence shown here is derived from an EMBL/GenBank/DDBJ whole genome shotgun (WGS) entry which is preliminary data.</text>
</comment>
<dbReference type="EMBL" id="VSSQ01000032">
    <property type="protein sequence ID" value="MPL66568.1"/>
    <property type="molecule type" value="Genomic_DNA"/>
</dbReference>
<dbReference type="InterPro" id="IPR023214">
    <property type="entry name" value="HAD_sf"/>
</dbReference>
<reference evidence="1" key="1">
    <citation type="submission" date="2019-08" db="EMBL/GenBank/DDBJ databases">
        <authorList>
            <person name="Kucharzyk K."/>
            <person name="Murdoch R.W."/>
            <person name="Higgins S."/>
            <person name="Loffler F."/>
        </authorList>
    </citation>
    <scope>NUCLEOTIDE SEQUENCE</scope>
</reference>
<name>A0A644TI16_9ZZZZ</name>
<dbReference type="GO" id="GO:0008967">
    <property type="term" value="F:phosphoglycolate phosphatase activity"/>
    <property type="evidence" value="ECO:0007669"/>
    <property type="project" value="TreeGrafter"/>
</dbReference>
<dbReference type="Gene3D" id="1.10.150.240">
    <property type="entry name" value="Putative phosphatase, domain 2"/>
    <property type="match status" value="1"/>
</dbReference>
<dbReference type="InterPro" id="IPR006439">
    <property type="entry name" value="HAD-SF_hydro_IA"/>
</dbReference>
<dbReference type="PANTHER" id="PTHR43434">
    <property type="entry name" value="PHOSPHOGLYCOLATE PHOSPHATASE"/>
    <property type="match status" value="1"/>
</dbReference>